<sequence length="75" mass="8931">MLQVLYGLVGVELCGVGWTYQPQLQTKTPTNILSLKSLSSWLLHQNLHVIYFYFLLYVYHCFSYLIILEKYKRLQ</sequence>
<organism evidence="2">
    <name type="scientific">Rhizophora mucronata</name>
    <name type="common">Asiatic mangrove</name>
    <dbReference type="NCBI Taxonomy" id="61149"/>
    <lineage>
        <taxon>Eukaryota</taxon>
        <taxon>Viridiplantae</taxon>
        <taxon>Streptophyta</taxon>
        <taxon>Embryophyta</taxon>
        <taxon>Tracheophyta</taxon>
        <taxon>Spermatophyta</taxon>
        <taxon>Magnoliopsida</taxon>
        <taxon>eudicotyledons</taxon>
        <taxon>Gunneridae</taxon>
        <taxon>Pentapetalae</taxon>
        <taxon>rosids</taxon>
        <taxon>fabids</taxon>
        <taxon>Malpighiales</taxon>
        <taxon>Rhizophoraceae</taxon>
        <taxon>Rhizophora</taxon>
    </lineage>
</organism>
<evidence type="ECO:0000313" key="2">
    <source>
        <dbReference type="EMBL" id="MBX54997.1"/>
    </source>
</evidence>
<dbReference type="EMBL" id="GGEC01074513">
    <property type="protein sequence ID" value="MBX54997.1"/>
    <property type="molecule type" value="Transcribed_RNA"/>
</dbReference>
<keyword evidence="1" id="KW-0472">Membrane</keyword>
<accession>A0A2P2PJT3</accession>
<name>A0A2P2PJT3_RHIMU</name>
<evidence type="ECO:0000256" key="1">
    <source>
        <dbReference type="SAM" id="Phobius"/>
    </source>
</evidence>
<protein>
    <submittedName>
        <fullName evidence="2">Uncharacterized protein</fullName>
    </submittedName>
</protein>
<dbReference type="AlphaFoldDB" id="A0A2P2PJT3"/>
<proteinExistence type="predicted"/>
<keyword evidence="1" id="KW-0812">Transmembrane</keyword>
<keyword evidence="1" id="KW-1133">Transmembrane helix</keyword>
<feature type="transmembrane region" description="Helical" evidence="1">
    <location>
        <begin position="50"/>
        <end position="68"/>
    </location>
</feature>
<reference evidence="2" key="1">
    <citation type="submission" date="2018-02" db="EMBL/GenBank/DDBJ databases">
        <title>Rhizophora mucronata_Transcriptome.</title>
        <authorList>
            <person name="Meera S.P."/>
            <person name="Sreeshan A."/>
            <person name="Augustine A."/>
        </authorList>
    </citation>
    <scope>NUCLEOTIDE SEQUENCE</scope>
    <source>
        <tissue evidence="2">Leaf</tissue>
    </source>
</reference>